<feature type="binding site" evidence="7">
    <location>
        <position position="221"/>
    </location>
    <ligand>
        <name>Mg(2+)</name>
        <dbReference type="ChEBI" id="CHEBI:18420"/>
        <label>1</label>
        <note>catalytic</note>
    </ligand>
</feature>
<gene>
    <name evidence="6" type="primary">cysQ</name>
    <name evidence="8" type="ORF">E8M01_17095</name>
</gene>
<dbReference type="GO" id="GO:0005886">
    <property type="term" value="C:plasma membrane"/>
    <property type="evidence" value="ECO:0007669"/>
    <property type="project" value="UniProtKB-SubCell"/>
</dbReference>
<dbReference type="SUPFAM" id="SSF56655">
    <property type="entry name" value="Carbohydrate phosphatase"/>
    <property type="match status" value="1"/>
</dbReference>
<feature type="binding site" evidence="6">
    <location>
        <position position="91"/>
    </location>
    <ligand>
        <name>Mg(2+)</name>
        <dbReference type="ChEBI" id="CHEBI:18420"/>
        <label>2</label>
    </ligand>
</feature>
<dbReference type="KEGG" id="pstg:E8M01_17095"/>
<dbReference type="PANTHER" id="PTHR43028:SF5">
    <property type="entry name" value="3'(2'),5'-BISPHOSPHATE NUCLEOTIDASE 1"/>
    <property type="match status" value="1"/>
</dbReference>
<protein>
    <recommendedName>
        <fullName evidence="6">3'(2'),5'-bisphosphate nucleotidase CysQ</fullName>
        <ecNumber evidence="6">3.1.3.7</ecNumber>
    </recommendedName>
    <alternativeName>
        <fullName evidence="6">3'(2'),5-bisphosphonucleoside 3'(2')-phosphohydrolase</fullName>
    </alternativeName>
    <alternativeName>
        <fullName evidence="6">3'-phosphoadenosine 5'-phosphate phosphatase</fullName>
        <shortName evidence="6">PAP phosphatase</shortName>
    </alternativeName>
</protein>
<dbReference type="GO" id="GO:0008441">
    <property type="term" value="F:3'(2'),5'-bisphosphate nucleotidase activity"/>
    <property type="evidence" value="ECO:0007669"/>
    <property type="project" value="UniProtKB-UniRule"/>
</dbReference>
<dbReference type="Pfam" id="PF00459">
    <property type="entry name" value="Inositol_P"/>
    <property type="match status" value="1"/>
</dbReference>
<dbReference type="OrthoDB" id="9785695at2"/>
<feature type="binding site" evidence="7">
    <location>
        <position position="88"/>
    </location>
    <ligand>
        <name>Mg(2+)</name>
        <dbReference type="ChEBI" id="CHEBI:18420"/>
        <label>1</label>
        <note>catalytic</note>
    </ligand>
</feature>
<feature type="binding site" evidence="6">
    <location>
        <position position="221"/>
    </location>
    <ligand>
        <name>substrate</name>
    </ligand>
</feature>
<feature type="binding site" evidence="6">
    <location>
        <position position="90"/>
    </location>
    <ligand>
        <name>Mg(2+)</name>
        <dbReference type="ChEBI" id="CHEBI:18420"/>
        <label>1</label>
    </ligand>
</feature>
<dbReference type="InterPro" id="IPR000760">
    <property type="entry name" value="Inositol_monophosphatase-like"/>
</dbReference>
<dbReference type="HAMAP" id="MF_02095">
    <property type="entry name" value="CysQ"/>
    <property type="match status" value="1"/>
</dbReference>
<keyword evidence="6 7" id="KW-0479">Metal-binding</keyword>
<evidence type="ECO:0000256" key="3">
    <source>
        <dbReference type="ARBA" id="ARBA00022519"/>
    </source>
</evidence>
<name>A0A4D7B834_9HYPH</name>
<keyword evidence="9" id="KW-1185">Reference proteome</keyword>
<keyword evidence="6 7" id="KW-0460">Magnesium</keyword>
<accession>A0A4D7B834</accession>
<dbReference type="RefSeq" id="WP_136961222.1">
    <property type="nucleotide sequence ID" value="NZ_CP039690.1"/>
</dbReference>
<dbReference type="GO" id="GO:0000287">
    <property type="term" value="F:magnesium ion binding"/>
    <property type="evidence" value="ECO:0007669"/>
    <property type="project" value="UniProtKB-UniRule"/>
</dbReference>
<dbReference type="GO" id="GO:0046854">
    <property type="term" value="P:phosphatidylinositol phosphate biosynthetic process"/>
    <property type="evidence" value="ECO:0007669"/>
    <property type="project" value="InterPro"/>
</dbReference>
<keyword evidence="5 6" id="KW-0472">Membrane</keyword>
<keyword evidence="3 6" id="KW-0997">Cell inner membrane</keyword>
<dbReference type="GO" id="GO:0050427">
    <property type="term" value="P:3'-phosphoadenosine 5'-phosphosulfate metabolic process"/>
    <property type="evidence" value="ECO:0007669"/>
    <property type="project" value="TreeGrafter"/>
</dbReference>
<keyword evidence="2 6" id="KW-1003">Cell membrane</keyword>
<dbReference type="CDD" id="cd01638">
    <property type="entry name" value="CysQ"/>
    <property type="match status" value="1"/>
</dbReference>
<proteinExistence type="inferred from homology"/>
<dbReference type="AlphaFoldDB" id="A0A4D7B834"/>
<dbReference type="InterPro" id="IPR020550">
    <property type="entry name" value="Inositol_monophosphatase_CS"/>
</dbReference>
<evidence type="ECO:0000256" key="2">
    <source>
        <dbReference type="ARBA" id="ARBA00022475"/>
    </source>
</evidence>
<evidence type="ECO:0000256" key="5">
    <source>
        <dbReference type="ARBA" id="ARBA00023136"/>
    </source>
</evidence>
<feature type="binding site" evidence="7">
    <location>
        <position position="69"/>
    </location>
    <ligand>
        <name>Mg(2+)</name>
        <dbReference type="ChEBI" id="CHEBI:18420"/>
        <label>1</label>
        <note>catalytic</note>
    </ligand>
</feature>
<feature type="binding site" evidence="6">
    <location>
        <position position="88"/>
    </location>
    <ligand>
        <name>Mg(2+)</name>
        <dbReference type="ChEBI" id="CHEBI:18420"/>
        <label>2</label>
    </ligand>
</feature>
<dbReference type="Proteomes" id="UP000298781">
    <property type="component" value="Chromosome"/>
</dbReference>
<evidence type="ECO:0000256" key="1">
    <source>
        <dbReference type="ARBA" id="ARBA00005289"/>
    </source>
</evidence>
<feature type="binding site" evidence="6">
    <location>
        <position position="221"/>
    </location>
    <ligand>
        <name>Mg(2+)</name>
        <dbReference type="ChEBI" id="CHEBI:18420"/>
        <label>2</label>
    </ligand>
</feature>
<feature type="binding site" evidence="6">
    <location>
        <position position="69"/>
    </location>
    <ligand>
        <name>substrate</name>
    </ligand>
</feature>
<feature type="binding site" evidence="6">
    <location>
        <position position="88"/>
    </location>
    <ligand>
        <name>Mg(2+)</name>
        <dbReference type="ChEBI" id="CHEBI:18420"/>
        <label>1</label>
    </ligand>
</feature>
<dbReference type="InterPro" id="IPR050725">
    <property type="entry name" value="CysQ/Inositol_MonoPase"/>
</dbReference>
<feature type="binding site" evidence="6">
    <location>
        <position position="69"/>
    </location>
    <ligand>
        <name>Mg(2+)</name>
        <dbReference type="ChEBI" id="CHEBI:18420"/>
        <label>1</label>
    </ligand>
</feature>
<feature type="binding site" evidence="7">
    <location>
        <position position="90"/>
    </location>
    <ligand>
        <name>Mg(2+)</name>
        <dbReference type="ChEBI" id="CHEBI:18420"/>
        <label>2</label>
    </ligand>
</feature>
<comment type="subcellular location">
    <subcellularLocation>
        <location evidence="6">Cell inner membrane</location>
        <topology evidence="6">Peripheral membrane protein</topology>
        <orientation evidence="6">Cytoplasmic side</orientation>
    </subcellularLocation>
</comment>
<evidence type="ECO:0000256" key="4">
    <source>
        <dbReference type="ARBA" id="ARBA00022801"/>
    </source>
</evidence>
<evidence type="ECO:0000256" key="6">
    <source>
        <dbReference type="HAMAP-Rule" id="MF_02095"/>
    </source>
</evidence>
<dbReference type="GO" id="GO:0000103">
    <property type="term" value="P:sulfate assimilation"/>
    <property type="evidence" value="ECO:0007669"/>
    <property type="project" value="TreeGrafter"/>
</dbReference>
<dbReference type="Gene3D" id="3.40.190.80">
    <property type="match status" value="1"/>
</dbReference>
<keyword evidence="4 6" id="KW-0378">Hydrolase</keyword>
<evidence type="ECO:0000313" key="9">
    <source>
        <dbReference type="Proteomes" id="UP000298781"/>
    </source>
</evidence>
<feature type="binding site" evidence="7">
    <location>
        <position position="91"/>
    </location>
    <ligand>
        <name>Mg(2+)</name>
        <dbReference type="ChEBI" id="CHEBI:18420"/>
        <label>1</label>
        <note>catalytic</note>
    </ligand>
</feature>
<comment type="catalytic activity">
    <reaction evidence="6">
        <text>adenosine 3',5'-bisphosphate + H2O = AMP + phosphate</text>
        <dbReference type="Rhea" id="RHEA:10040"/>
        <dbReference type="ChEBI" id="CHEBI:15377"/>
        <dbReference type="ChEBI" id="CHEBI:43474"/>
        <dbReference type="ChEBI" id="CHEBI:58343"/>
        <dbReference type="ChEBI" id="CHEBI:456215"/>
        <dbReference type="EC" id="3.1.3.7"/>
    </reaction>
</comment>
<dbReference type="EC" id="3.1.3.7" evidence="6"/>
<reference evidence="8 9" key="1">
    <citation type="submission" date="2019-04" db="EMBL/GenBank/DDBJ databases">
        <title>Phreatobacter aquaticus sp. nov.</title>
        <authorList>
            <person name="Choi A."/>
        </authorList>
    </citation>
    <scope>NUCLEOTIDE SEQUENCE [LARGE SCALE GENOMIC DNA]</scope>
    <source>
        <strain evidence="8 9">KCTC 52518</strain>
    </source>
</reference>
<dbReference type="PROSITE" id="PS00630">
    <property type="entry name" value="IMP_2"/>
    <property type="match status" value="1"/>
</dbReference>
<organism evidence="8 9">
    <name type="scientific">Phreatobacter stygius</name>
    <dbReference type="NCBI Taxonomy" id="1940610"/>
    <lineage>
        <taxon>Bacteria</taxon>
        <taxon>Pseudomonadati</taxon>
        <taxon>Pseudomonadota</taxon>
        <taxon>Alphaproteobacteria</taxon>
        <taxon>Hyphomicrobiales</taxon>
        <taxon>Phreatobacteraceae</taxon>
        <taxon>Phreatobacter</taxon>
    </lineage>
</organism>
<comment type="function">
    <text evidence="6">Converts adenosine-3',5'-bisphosphate (PAP) to AMP.</text>
</comment>
<comment type="cofactor">
    <cofactor evidence="6 7">
        <name>Mg(2+)</name>
        <dbReference type="ChEBI" id="CHEBI:18420"/>
    </cofactor>
</comment>
<dbReference type="EMBL" id="CP039690">
    <property type="protein sequence ID" value="QCI65776.1"/>
    <property type="molecule type" value="Genomic_DNA"/>
</dbReference>
<feature type="binding site" evidence="6">
    <location>
        <begin position="90"/>
        <end position="93"/>
    </location>
    <ligand>
        <name>substrate</name>
    </ligand>
</feature>
<dbReference type="Gene3D" id="3.30.540.10">
    <property type="entry name" value="Fructose-1,6-Bisphosphatase, subunit A, domain 1"/>
    <property type="match status" value="1"/>
</dbReference>
<comment type="similarity">
    <text evidence="1 6">Belongs to the inositol monophosphatase superfamily. CysQ family.</text>
</comment>
<evidence type="ECO:0000313" key="8">
    <source>
        <dbReference type="EMBL" id="QCI65776.1"/>
    </source>
</evidence>
<evidence type="ECO:0000256" key="7">
    <source>
        <dbReference type="PIRSR" id="PIRSR600760-2"/>
    </source>
</evidence>
<dbReference type="PANTHER" id="PTHR43028">
    <property type="entry name" value="3'(2'),5'-BISPHOSPHATE NUCLEOTIDASE 1"/>
    <property type="match status" value="1"/>
</dbReference>
<dbReference type="PRINTS" id="PR00377">
    <property type="entry name" value="IMPHPHTASES"/>
</dbReference>
<dbReference type="InterPro" id="IPR006240">
    <property type="entry name" value="CysQ"/>
</dbReference>
<sequence length="269" mass="27485">MPIRFNDSALIDALGTLAVAAGHRVMAHYGCVSTAKADGSPVTAADQEAEEIILEGLAKLLPGVPVLAEESAAAGKLPVSTDLFIAVDPLDGTREFIAGNGEFTVNIGLVSAGSPVAGIVYAPARHRLWIGAAGKAEAMTLAPGEVITAAADRSPIRTRAVPAEGPVALVSRSHPEAASETFLAKHGVTRRLAMGSSLKYAVIAEGGADLTVRFAPITEWDIAAGHALLVAAGGRMTTPEGGAIVYGRAEVRFRTASFLASSGALRLTG</sequence>